<dbReference type="InterPro" id="IPR008984">
    <property type="entry name" value="SMAD_FHA_dom_sf"/>
</dbReference>
<name>A0A9P9ATC6_9HYPO</name>
<dbReference type="Gene3D" id="2.60.200.20">
    <property type="match status" value="1"/>
</dbReference>
<feature type="region of interest" description="Disordered" evidence="1">
    <location>
        <begin position="243"/>
        <end position="298"/>
    </location>
</feature>
<feature type="region of interest" description="Disordered" evidence="1">
    <location>
        <begin position="141"/>
        <end position="194"/>
    </location>
</feature>
<keyword evidence="4" id="KW-1185">Reference proteome</keyword>
<evidence type="ECO:0000313" key="3">
    <source>
        <dbReference type="EMBL" id="KAH6899716.1"/>
    </source>
</evidence>
<feature type="region of interest" description="Disordered" evidence="1">
    <location>
        <begin position="531"/>
        <end position="652"/>
    </location>
</feature>
<feature type="compositionally biased region" description="Basic and acidic residues" evidence="1">
    <location>
        <begin position="142"/>
        <end position="153"/>
    </location>
</feature>
<organism evidence="3 4">
    <name type="scientific">Thelonectria olida</name>
    <dbReference type="NCBI Taxonomy" id="1576542"/>
    <lineage>
        <taxon>Eukaryota</taxon>
        <taxon>Fungi</taxon>
        <taxon>Dikarya</taxon>
        <taxon>Ascomycota</taxon>
        <taxon>Pezizomycotina</taxon>
        <taxon>Sordariomycetes</taxon>
        <taxon>Hypocreomycetidae</taxon>
        <taxon>Hypocreales</taxon>
        <taxon>Nectriaceae</taxon>
        <taxon>Thelonectria</taxon>
    </lineage>
</organism>
<accession>A0A9P9ATC6</accession>
<gene>
    <name evidence="3" type="ORF">B0T10DRAFT_452257</name>
</gene>
<dbReference type="SUPFAM" id="SSF49879">
    <property type="entry name" value="SMAD/FHA domain"/>
    <property type="match status" value="1"/>
</dbReference>
<comment type="caution">
    <text evidence="3">The sequence shown here is derived from an EMBL/GenBank/DDBJ whole genome shotgun (WGS) entry which is preliminary data.</text>
</comment>
<feature type="compositionally biased region" description="Basic and acidic residues" evidence="1">
    <location>
        <begin position="282"/>
        <end position="291"/>
    </location>
</feature>
<dbReference type="AlphaFoldDB" id="A0A9P9ATC6"/>
<evidence type="ECO:0000256" key="1">
    <source>
        <dbReference type="SAM" id="MobiDB-lite"/>
    </source>
</evidence>
<evidence type="ECO:0000313" key="4">
    <source>
        <dbReference type="Proteomes" id="UP000777438"/>
    </source>
</evidence>
<dbReference type="PROSITE" id="PS50006">
    <property type="entry name" value="FHA_DOMAIN"/>
    <property type="match status" value="1"/>
</dbReference>
<protein>
    <recommendedName>
        <fullName evidence="2">FHA domain-containing protein</fullName>
    </recommendedName>
</protein>
<feature type="compositionally biased region" description="Low complexity" evidence="1">
    <location>
        <begin position="573"/>
        <end position="590"/>
    </location>
</feature>
<evidence type="ECO:0000259" key="2">
    <source>
        <dbReference type="PROSITE" id="PS50006"/>
    </source>
</evidence>
<proteinExistence type="predicted"/>
<dbReference type="InterPro" id="IPR000253">
    <property type="entry name" value="FHA_dom"/>
</dbReference>
<dbReference type="EMBL" id="JAGPYM010000001">
    <property type="protein sequence ID" value="KAH6899716.1"/>
    <property type="molecule type" value="Genomic_DNA"/>
</dbReference>
<dbReference type="OrthoDB" id="4096268at2759"/>
<dbReference type="Proteomes" id="UP000777438">
    <property type="component" value="Unassembled WGS sequence"/>
</dbReference>
<dbReference type="Pfam" id="PF00498">
    <property type="entry name" value="FHA"/>
    <property type="match status" value="1"/>
</dbReference>
<reference evidence="3 4" key="1">
    <citation type="journal article" date="2021" name="Nat. Commun.">
        <title>Genetic determinants of endophytism in the Arabidopsis root mycobiome.</title>
        <authorList>
            <person name="Mesny F."/>
            <person name="Miyauchi S."/>
            <person name="Thiergart T."/>
            <person name="Pickel B."/>
            <person name="Atanasova L."/>
            <person name="Karlsson M."/>
            <person name="Huettel B."/>
            <person name="Barry K.W."/>
            <person name="Haridas S."/>
            <person name="Chen C."/>
            <person name="Bauer D."/>
            <person name="Andreopoulos W."/>
            <person name="Pangilinan J."/>
            <person name="LaButti K."/>
            <person name="Riley R."/>
            <person name="Lipzen A."/>
            <person name="Clum A."/>
            <person name="Drula E."/>
            <person name="Henrissat B."/>
            <person name="Kohler A."/>
            <person name="Grigoriev I.V."/>
            <person name="Martin F.M."/>
            <person name="Hacquard S."/>
        </authorList>
    </citation>
    <scope>NUCLEOTIDE SEQUENCE [LARGE SCALE GENOMIC DNA]</scope>
    <source>
        <strain evidence="3 4">MPI-CAGE-CH-0241</strain>
    </source>
</reference>
<feature type="compositionally biased region" description="Basic and acidic residues" evidence="1">
    <location>
        <begin position="163"/>
        <end position="172"/>
    </location>
</feature>
<sequence>MAVPQYRDEALIILSSRNPPSSLTFPTRRFFLTKENPKVPIGRTSRRNHVYTAANSNAWFDSPVMSREHAYMRLDANKQRVLITDSGSLHGTFKNEHRLSPNVASHLASGDVLRFGVPIDRGREKYSPCMMEATVEFGMADPDDRPKVFRVPDDSDVEDTSSDNDRSDKDGSIRNSSEILRNANMRPATVASQSSRLYQVPVDLTSNHYPLSNIRGDDDYTTNALPPLVSFSHSNATREVTYIDLSSPPPEGSARFSPISTDPEVTWDLEDDADDDQEENANEEKQEKDVDSYDSDVSDMESIDMNCRVDEPCPHSPRLSALSESFDDYNRRNGLNDEAMDSEEDEFEEHDEFEDRDGEFAPGTDIIRQTLTRQDDYGSLKESSDQEDDHVSVTVVPKATSFGVTDNTHLPPLLTTMDEEVEPQYLASTKKSPEGPFKGNVTSASMNTMRLQFTPVELPKLTTPPWTQSYVLPPPPRLPSLTEAVYPLNPTSISPHSETVAEVLGAKTGKLEYFLARDENKKKAAAFEDLAGDSGWTGFPKTTEEERIPPTTNSTSPHVQPEGPTAGFTGATPSQSEPSQGEPPQIESSQIELSHNEPPQTESPQIESSQNEPSQNEPSQNTPSQCEPPQIESSQNEPCPIEESTNESTERLAVSEWAASGTQFLNSPHEEVMEPVQQDGPILDETSAYQFELSKKAAVNDEAIEAAVECQNEPCESVPMDICDASKNLSEVVAQSPALTPTKRKASEISELTAFEEVKNLRTMTREARKRYRQNVLKKSAEANANSTVSQMSDTLENRSPKRLRRVAEALGYAALGGVAVVSALIATAPTL</sequence>
<feature type="compositionally biased region" description="Acidic residues" evidence="1">
    <location>
        <begin position="265"/>
        <end position="281"/>
    </location>
</feature>
<feature type="compositionally biased region" description="Polar residues" evidence="1">
    <location>
        <begin position="591"/>
        <end position="637"/>
    </location>
</feature>
<feature type="domain" description="FHA" evidence="2">
    <location>
        <begin position="39"/>
        <end position="99"/>
    </location>
</feature>